<accession>A0A919XYZ2</accession>
<dbReference type="AlphaFoldDB" id="A0A919XYZ2"/>
<gene>
    <name evidence="1" type="ORF">J41TS4_03920</name>
</gene>
<reference evidence="1" key="1">
    <citation type="submission" date="2021-03" db="EMBL/GenBank/DDBJ databases">
        <title>Antimicrobial resistance genes in bacteria isolated from Japanese honey, and their potential for conferring macrolide and lincosamide resistance in the American foulbrood pathogen Paenibacillus larvae.</title>
        <authorList>
            <person name="Okamoto M."/>
            <person name="Kumagai M."/>
            <person name="Kanamori H."/>
            <person name="Takamatsu D."/>
        </authorList>
    </citation>
    <scope>NUCLEOTIDE SEQUENCE</scope>
    <source>
        <strain evidence="1">J41TS4</strain>
    </source>
</reference>
<comment type="caution">
    <text evidence="1">The sequence shown here is derived from an EMBL/GenBank/DDBJ whole genome shotgun (WGS) entry which is preliminary data.</text>
</comment>
<name>A0A919XYZ2_9BACL</name>
<dbReference type="EMBL" id="BORS01000001">
    <property type="protein sequence ID" value="GIO40634.1"/>
    <property type="molecule type" value="Genomic_DNA"/>
</dbReference>
<proteinExistence type="predicted"/>
<keyword evidence="2" id="KW-1185">Reference proteome</keyword>
<organism evidence="1 2">
    <name type="scientific">Paenibacillus apis</name>
    <dbReference type="NCBI Taxonomy" id="1792174"/>
    <lineage>
        <taxon>Bacteria</taxon>
        <taxon>Bacillati</taxon>
        <taxon>Bacillota</taxon>
        <taxon>Bacilli</taxon>
        <taxon>Bacillales</taxon>
        <taxon>Paenibacillaceae</taxon>
        <taxon>Paenibacillus</taxon>
    </lineage>
</organism>
<dbReference type="Proteomes" id="UP000678895">
    <property type="component" value="Unassembled WGS sequence"/>
</dbReference>
<sequence length="48" mass="5768">MTEQERRRAFQKVESMSNEKFWHWMKFHTLPSLRQGSTALEEAMAIVL</sequence>
<evidence type="ECO:0000313" key="2">
    <source>
        <dbReference type="Proteomes" id="UP000678895"/>
    </source>
</evidence>
<evidence type="ECO:0000313" key="1">
    <source>
        <dbReference type="EMBL" id="GIO40634.1"/>
    </source>
</evidence>
<protein>
    <submittedName>
        <fullName evidence="1">Uncharacterized protein</fullName>
    </submittedName>
</protein>